<dbReference type="EC" id="3.-.-.-" evidence="2"/>
<dbReference type="CDD" id="cd10917">
    <property type="entry name" value="CE4_NodB_like_6s_7s"/>
    <property type="match status" value="1"/>
</dbReference>
<evidence type="ECO:0000313" key="3">
    <source>
        <dbReference type="Proteomes" id="UP001597641"/>
    </source>
</evidence>
<dbReference type="Pfam" id="PF01522">
    <property type="entry name" value="Polysacc_deac_1"/>
    <property type="match status" value="1"/>
</dbReference>
<accession>A0ABW6BUL3</accession>
<gene>
    <name evidence="2" type="ORF">ACFS7Z_14075</name>
</gene>
<keyword evidence="3" id="KW-1185">Reference proteome</keyword>
<dbReference type="RefSeq" id="WP_377485645.1">
    <property type="nucleotide sequence ID" value="NZ_JBHUOX010000010.1"/>
</dbReference>
<dbReference type="GO" id="GO:0016787">
    <property type="term" value="F:hydrolase activity"/>
    <property type="evidence" value="ECO:0007669"/>
    <property type="project" value="UniProtKB-KW"/>
</dbReference>
<protein>
    <submittedName>
        <fullName evidence="2">Polysaccharide deacetylase family protein</fullName>
        <ecNumber evidence="2">3.-.-.-</ecNumber>
    </submittedName>
</protein>
<evidence type="ECO:0000259" key="1">
    <source>
        <dbReference type="PROSITE" id="PS51677"/>
    </source>
</evidence>
<sequence>MEDTKQPASLKRLYLTIDDFPTAASEDMLDFLVQKDIQPLIFCIGNTLQHQKRLAVKALSMGFILGNHSFAHQHFSKLSTKEALDDIAIADGLLEEIHAEAGVVWEKKFFRFPYGDKGDGRRGRIFTRSFFPWKKIKKNAIQERLAELGYAVPELPSITYAYYNQKLLQDKDLHWTMDVMEWCLKSDEGMFGIRTEGDVLQRLFSRNPFDCRGAVPEAQYGMLYSDSGEIVLMHDCEKTFATFKEVINEIHSEGYTFSGF</sequence>
<evidence type="ECO:0000313" key="2">
    <source>
        <dbReference type="EMBL" id="MFD3001493.1"/>
    </source>
</evidence>
<organism evidence="2 3">
    <name type="scientific">Pontibacter toksunensis</name>
    <dbReference type="NCBI Taxonomy" id="1332631"/>
    <lineage>
        <taxon>Bacteria</taxon>
        <taxon>Pseudomonadati</taxon>
        <taxon>Bacteroidota</taxon>
        <taxon>Cytophagia</taxon>
        <taxon>Cytophagales</taxon>
        <taxon>Hymenobacteraceae</taxon>
        <taxon>Pontibacter</taxon>
    </lineage>
</organism>
<feature type="domain" description="NodB homology" evidence="1">
    <location>
        <begin position="11"/>
        <end position="258"/>
    </location>
</feature>
<dbReference type="InterPro" id="IPR050248">
    <property type="entry name" value="Polysacc_deacetylase_ArnD"/>
</dbReference>
<comment type="caution">
    <text evidence="2">The sequence shown here is derived from an EMBL/GenBank/DDBJ whole genome shotgun (WGS) entry which is preliminary data.</text>
</comment>
<dbReference type="Proteomes" id="UP001597641">
    <property type="component" value="Unassembled WGS sequence"/>
</dbReference>
<dbReference type="PANTHER" id="PTHR10587">
    <property type="entry name" value="GLYCOSYL TRANSFERASE-RELATED"/>
    <property type="match status" value="1"/>
</dbReference>
<dbReference type="EMBL" id="JBHUOX010000010">
    <property type="protein sequence ID" value="MFD3001493.1"/>
    <property type="molecule type" value="Genomic_DNA"/>
</dbReference>
<keyword evidence="2" id="KW-0378">Hydrolase</keyword>
<dbReference type="PROSITE" id="PS51677">
    <property type="entry name" value="NODB"/>
    <property type="match status" value="1"/>
</dbReference>
<dbReference type="InterPro" id="IPR011330">
    <property type="entry name" value="Glyco_hydro/deAcase_b/a-brl"/>
</dbReference>
<dbReference type="SUPFAM" id="SSF88713">
    <property type="entry name" value="Glycoside hydrolase/deacetylase"/>
    <property type="match status" value="1"/>
</dbReference>
<name>A0ABW6BUL3_9BACT</name>
<proteinExistence type="predicted"/>
<reference evidence="3" key="1">
    <citation type="journal article" date="2019" name="Int. J. Syst. Evol. Microbiol.">
        <title>The Global Catalogue of Microorganisms (GCM) 10K type strain sequencing project: providing services to taxonomists for standard genome sequencing and annotation.</title>
        <authorList>
            <consortium name="The Broad Institute Genomics Platform"/>
            <consortium name="The Broad Institute Genome Sequencing Center for Infectious Disease"/>
            <person name="Wu L."/>
            <person name="Ma J."/>
        </authorList>
    </citation>
    <scope>NUCLEOTIDE SEQUENCE [LARGE SCALE GENOMIC DNA]</scope>
    <source>
        <strain evidence="3">KCTC 23984</strain>
    </source>
</reference>
<dbReference type="InterPro" id="IPR002509">
    <property type="entry name" value="NODB_dom"/>
</dbReference>
<dbReference type="Gene3D" id="3.20.20.370">
    <property type="entry name" value="Glycoside hydrolase/deacetylase"/>
    <property type="match status" value="1"/>
</dbReference>